<protein>
    <recommendedName>
        <fullName evidence="3">Surface antigen BspA-like</fullName>
    </recommendedName>
</protein>
<dbReference type="EMBL" id="JAPFFF010000004">
    <property type="protein sequence ID" value="KAK8892760.1"/>
    <property type="molecule type" value="Genomic_DNA"/>
</dbReference>
<dbReference type="InterPro" id="IPR053139">
    <property type="entry name" value="Surface_bspA-like"/>
</dbReference>
<sequence>MEPKFKLILNSKEFLIPSCFPSFNDANPHICSTLISKGQYRVKSSVSRLVFQAFLNHWVYNKRPNILIDNIDQYDSLSQEFDRMKDLICIFKKLLPNTNCSYLRNRNQQLNLERETSVYKLNKKKEKFHLIIDHLFQNSGLDSHQRFLEIKSDLFEAAKKENEKMVDLLTKKEIKHESGLSFALNEHDKTAGVFKIFLSKKSYFIPRSVNYENEEYLVTTIHESVFQKSDAQTIIFDSNSELKTIEKYAFGCTEIASITIPRHVRSIGKSAFYYSSELEEVIFSENSELEIIESYAFQGTDIRFLSIPSSIQVFGKEWCYNISDLTKIKILPSDKENVILYDEKFLIGKSINSEDFDRLLFAQRYIEEAEIPSFVKIIETCAFDNCQKLQTVTFSKSSQLEKIENGAFSETSIRHISFPDSLTKIGFNCFFDCTKLQSAEFSANSKITSIGENAFSYNTMKSFLCNPNPEEEYMNHMYGLSDFDDPFNAFGMPFQFNQNEPLIGRPNRDRIRFHRNHFDSITTISIPSCIADLKGEWCGNTPSLIRINIIKNETENIRLIEGKMIVGKSDPSKDVFDILHFAARDIENAVIPSYIRKIAASSFSDCYDIQKVEFSEDSQLEVIERFAFHKTAIESITIPAHVVEIAEYAFDECTNLKKVNFAPNSELRIIGKYAFMESSIEKISIPANVEIIKDDWCYEAQSPKSIWVDPGNKNFKFVDGQFLVGKSAKSIQKFDKIFFALRDIKDATIPSFITSLSPNAFRKCMQLKKVNFAPDSEMTKIDARAFSDSVISEVTIPASVTRIGEHAFCDCSSLETVCFSEGSKLKIIEKNAFHSTAIKKVVIPQKVEIIEFGAFGQCKQLETVEFEKNSLLYIIGQSSFFNSRIQSILIPSSVTRIEDSAFLGCDQLTTVEFLNDSKLVFIGSKAFSETSIESITIPPHVLTIGERAFANCLQLKCIQFSESSQLQIINDQAFYDTAIKSILIPPTVLVIGKAVFEHCVSLKNVEFPENSKLKFVSKCPFKDSKIESISMPSNFSCIQNGIFTGTQYLTTVKLLPCSENSILHYDGNFILGKSDGCNENYDILVFARRDIEESPIPPFIRYISTSAFQMCTVLETVDLSKLKIEKLNKNTFSNSSIKSITISAETKIIEQDCFSDCNQLVAVNFEPNSKLTKIGIGAFYKTSIVSISIPPHVKKIPQSCFYKCTNLRKIEFTEDSELCQIEFESLYKTKITSFSVPPNVSNIDRAFIKCDELKIIEINEKSIIKEIDLYCFDNFFLKDIMVPHKLINEINFKEDHQKLFW</sequence>
<accession>A0ABR2KS21</accession>
<gene>
    <name evidence="1" type="ORF">M9Y10_030001</name>
</gene>
<name>A0ABR2KS21_9EUKA</name>
<dbReference type="SUPFAM" id="SSF52058">
    <property type="entry name" value="L domain-like"/>
    <property type="match status" value="4"/>
</dbReference>
<comment type="caution">
    <text evidence="1">The sequence shown here is derived from an EMBL/GenBank/DDBJ whole genome shotgun (WGS) entry which is preliminary data.</text>
</comment>
<dbReference type="InterPro" id="IPR032675">
    <property type="entry name" value="LRR_dom_sf"/>
</dbReference>
<reference evidence="1 2" key="1">
    <citation type="submission" date="2024-04" db="EMBL/GenBank/DDBJ databases">
        <title>Tritrichomonas musculus Genome.</title>
        <authorList>
            <person name="Alves-Ferreira E."/>
            <person name="Grigg M."/>
            <person name="Lorenzi H."/>
            <person name="Galac M."/>
        </authorList>
    </citation>
    <scope>NUCLEOTIDE SEQUENCE [LARGE SCALE GENOMIC DNA]</scope>
    <source>
        <strain evidence="1 2">EAF2021</strain>
    </source>
</reference>
<evidence type="ECO:0000313" key="1">
    <source>
        <dbReference type="EMBL" id="KAK8892760.1"/>
    </source>
</evidence>
<dbReference type="Gene3D" id="3.80.10.10">
    <property type="entry name" value="Ribonuclease Inhibitor"/>
    <property type="match status" value="6"/>
</dbReference>
<proteinExistence type="predicted"/>
<dbReference type="PANTHER" id="PTHR45661:SF3">
    <property type="entry name" value="IG-LIKE DOMAIN-CONTAINING PROTEIN"/>
    <property type="match status" value="1"/>
</dbReference>
<evidence type="ECO:0000313" key="2">
    <source>
        <dbReference type="Proteomes" id="UP001470230"/>
    </source>
</evidence>
<dbReference type="PANTHER" id="PTHR45661">
    <property type="entry name" value="SURFACE ANTIGEN"/>
    <property type="match status" value="1"/>
</dbReference>
<dbReference type="InterPro" id="IPR026906">
    <property type="entry name" value="LRR_5"/>
</dbReference>
<dbReference type="Proteomes" id="UP001470230">
    <property type="component" value="Unassembled WGS sequence"/>
</dbReference>
<evidence type="ECO:0008006" key="3">
    <source>
        <dbReference type="Google" id="ProtNLM"/>
    </source>
</evidence>
<dbReference type="Pfam" id="PF13306">
    <property type="entry name" value="LRR_5"/>
    <property type="match status" value="5"/>
</dbReference>
<keyword evidence="2" id="KW-1185">Reference proteome</keyword>
<organism evidence="1 2">
    <name type="scientific">Tritrichomonas musculus</name>
    <dbReference type="NCBI Taxonomy" id="1915356"/>
    <lineage>
        <taxon>Eukaryota</taxon>
        <taxon>Metamonada</taxon>
        <taxon>Parabasalia</taxon>
        <taxon>Tritrichomonadida</taxon>
        <taxon>Tritrichomonadidae</taxon>
        <taxon>Tritrichomonas</taxon>
    </lineage>
</organism>